<evidence type="ECO:0000256" key="3">
    <source>
        <dbReference type="ARBA" id="ARBA00023015"/>
    </source>
</evidence>
<dbReference type="InterPro" id="IPR016032">
    <property type="entry name" value="Sig_transdc_resp-reg_C-effctor"/>
</dbReference>
<feature type="compositionally biased region" description="Pro residues" evidence="7">
    <location>
        <begin position="264"/>
        <end position="274"/>
    </location>
</feature>
<protein>
    <recommendedName>
        <fullName evidence="8">OmpR/PhoB-type domain-containing protein</fullName>
    </recommendedName>
</protein>
<dbReference type="InterPro" id="IPR011990">
    <property type="entry name" value="TPR-like_helical_dom_sf"/>
</dbReference>
<reference evidence="9 10" key="1">
    <citation type="journal article" date="2019" name="Int. J. Syst. Evol. Microbiol.">
        <title>The Global Catalogue of Microorganisms (GCM) 10K type strain sequencing project: providing services to taxonomists for standard genome sequencing and annotation.</title>
        <authorList>
            <consortium name="The Broad Institute Genomics Platform"/>
            <consortium name="The Broad Institute Genome Sequencing Center for Infectious Disease"/>
            <person name="Wu L."/>
            <person name="Ma J."/>
        </authorList>
    </citation>
    <scope>NUCLEOTIDE SEQUENCE [LARGE SCALE GENOMIC DNA]</scope>
    <source>
        <strain evidence="9 10">JCM 12696</strain>
    </source>
</reference>
<dbReference type="SUPFAM" id="SSF48452">
    <property type="entry name" value="TPR-like"/>
    <property type="match status" value="1"/>
</dbReference>
<keyword evidence="3" id="KW-0805">Transcription regulation</keyword>
<comment type="caution">
    <text evidence="9">The sequence shown here is derived from an EMBL/GenBank/DDBJ whole genome shotgun (WGS) entry which is preliminary data.</text>
</comment>
<evidence type="ECO:0000259" key="8">
    <source>
        <dbReference type="PROSITE" id="PS51755"/>
    </source>
</evidence>
<dbReference type="Proteomes" id="UP001501371">
    <property type="component" value="Unassembled WGS sequence"/>
</dbReference>
<sequence>MGDIDFRLLGPLRVECAGASLRLGGPRQQTLLALLLLEANRVVQMSSIIDAIWDERPPASALSQVRICVSSLRRSFADLGAADVIRTRPSGYQLHVDREALDLYRFQDLVARGRARAREGGLEEGVGLLRASLELWQGPVAAGLGSLKLRNAAAFAEEERLSVVEECLDNELRLGRHHTIIGELRDHAAEHPFREPFTAQLMLALYRSGRQAEALELYREVRARFVGELGLEPGAALRSLESAILAGDTDLLYVPARRSAHPSANPPGSAPSEPPTGAAADRLDELERENSRLRAERDVFKQLAASWLHVLTNTD</sequence>
<evidence type="ECO:0000256" key="5">
    <source>
        <dbReference type="ARBA" id="ARBA00023163"/>
    </source>
</evidence>
<proteinExistence type="inferred from homology"/>
<gene>
    <name evidence="9" type="ORF">GCM10009654_49510</name>
</gene>
<evidence type="ECO:0000256" key="6">
    <source>
        <dbReference type="PROSITE-ProRule" id="PRU01091"/>
    </source>
</evidence>
<dbReference type="PROSITE" id="PS51755">
    <property type="entry name" value="OMPR_PHOB"/>
    <property type="match status" value="1"/>
</dbReference>
<feature type="DNA-binding region" description="OmpR/PhoB-type" evidence="6">
    <location>
        <begin position="1"/>
        <end position="96"/>
    </location>
</feature>
<dbReference type="SMART" id="SM01043">
    <property type="entry name" value="BTAD"/>
    <property type="match status" value="1"/>
</dbReference>
<evidence type="ECO:0000256" key="4">
    <source>
        <dbReference type="ARBA" id="ARBA00023125"/>
    </source>
</evidence>
<keyword evidence="10" id="KW-1185">Reference proteome</keyword>
<dbReference type="PANTHER" id="PTHR35807">
    <property type="entry name" value="TRANSCRIPTIONAL REGULATOR REDD-RELATED"/>
    <property type="match status" value="1"/>
</dbReference>
<name>A0ABN1V0P3_9ACTN</name>
<dbReference type="InterPro" id="IPR001867">
    <property type="entry name" value="OmpR/PhoB-type_DNA-bd"/>
</dbReference>
<dbReference type="Gene3D" id="1.10.10.10">
    <property type="entry name" value="Winged helix-like DNA-binding domain superfamily/Winged helix DNA-binding domain"/>
    <property type="match status" value="1"/>
</dbReference>
<evidence type="ECO:0000313" key="10">
    <source>
        <dbReference type="Proteomes" id="UP001501371"/>
    </source>
</evidence>
<dbReference type="InterPro" id="IPR005158">
    <property type="entry name" value="BTAD"/>
</dbReference>
<dbReference type="Pfam" id="PF00486">
    <property type="entry name" value="Trans_reg_C"/>
    <property type="match status" value="1"/>
</dbReference>
<keyword evidence="5" id="KW-0804">Transcription</keyword>
<dbReference type="CDD" id="cd15831">
    <property type="entry name" value="BTAD"/>
    <property type="match status" value="1"/>
</dbReference>
<organism evidence="9 10">
    <name type="scientific">Streptomyces hebeiensis</name>
    <dbReference type="NCBI Taxonomy" id="229486"/>
    <lineage>
        <taxon>Bacteria</taxon>
        <taxon>Bacillati</taxon>
        <taxon>Actinomycetota</taxon>
        <taxon>Actinomycetes</taxon>
        <taxon>Kitasatosporales</taxon>
        <taxon>Streptomycetaceae</taxon>
        <taxon>Streptomyces</taxon>
    </lineage>
</organism>
<feature type="region of interest" description="Disordered" evidence="7">
    <location>
        <begin position="258"/>
        <end position="282"/>
    </location>
</feature>
<accession>A0ABN1V0P3</accession>
<dbReference type="Pfam" id="PF03704">
    <property type="entry name" value="BTAD"/>
    <property type="match status" value="1"/>
</dbReference>
<comment type="similarity">
    <text evidence="1">Belongs to the AfsR/DnrI/RedD regulatory family.</text>
</comment>
<dbReference type="SMART" id="SM00862">
    <property type="entry name" value="Trans_reg_C"/>
    <property type="match status" value="1"/>
</dbReference>
<evidence type="ECO:0000256" key="7">
    <source>
        <dbReference type="SAM" id="MobiDB-lite"/>
    </source>
</evidence>
<dbReference type="EMBL" id="BAAAKV010000050">
    <property type="protein sequence ID" value="GAA1186040.1"/>
    <property type="molecule type" value="Genomic_DNA"/>
</dbReference>
<dbReference type="InterPro" id="IPR051677">
    <property type="entry name" value="AfsR-DnrI-RedD_regulator"/>
</dbReference>
<evidence type="ECO:0000256" key="1">
    <source>
        <dbReference type="ARBA" id="ARBA00005820"/>
    </source>
</evidence>
<keyword evidence="4 6" id="KW-0238">DNA-binding</keyword>
<evidence type="ECO:0000256" key="2">
    <source>
        <dbReference type="ARBA" id="ARBA00023012"/>
    </source>
</evidence>
<dbReference type="InterPro" id="IPR036388">
    <property type="entry name" value="WH-like_DNA-bd_sf"/>
</dbReference>
<dbReference type="RefSeq" id="WP_344280807.1">
    <property type="nucleotide sequence ID" value="NZ_BAAAKV010000050.1"/>
</dbReference>
<dbReference type="Gene3D" id="1.25.40.10">
    <property type="entry name" value="Tetratricopeptide repeat domain"/>
    <property type="match status" value="1"/>
</dbReference>
<dbReference type="SUPFAM" id="SSF46894">
    <property type="entry name" value="C-terminal effector domain of the bipartite response regulators"/>
    <property type="match status" value="1"/>
</dbReference>
<evidence type="ECO:0000313" key="9">
    <source>
        <dbReference type="EMBL" id="GAA1186040.1"/>
    </source>
</evidence>
<feature type="domain" description="OmpR/PhoB-type" evidence="8">
    <location>
        <begin position="1"/>
        <end position="96"/>
    </location>
</feature>
<dbReference type="PANTHER" id="PTHR35807:SF1">
    <property type="entry name" value="TRANSCRIPTIONAL REGULATOR REDD"/>
    <property type="match status" value="1"/>
</dbReference>
<keyword evidence="2" id="KW-0902">Two-component regulatory system</keyword>